<feature type="transmembrane region" description="Helical" evidence="5">
    <location>
        <begin position="258"/>
        <end position="278"/>
    </location>
</feature>
<proteinExistence type="predicted"/>
<protein>
    <submittedName>
        <fullName evidence="7">APC family permease</fullName>
    </submittedName>
</protein>
<dbReference type="PANTHER" id="PTHR42770:SF16">
    <property type="entry name" value="AMINO ACID PERMEASE"/>
    <property type="match status" value="1"/>
</dbReference>
<keyword evidence="8" id="KW-1185">Reference proteome</keyword>
<gene>
    <name evidence="7" type="ORF">ACFQS1_09515</name>
</gene>
<evidence type="ECO:0000259" key="6">
    <source>
        <dbReference type="Pfam" id="PF00324"/>
    </source>
</evidence>
<feature type="transmembrane region" description="Helical" evidence="5">
    <location>
        <begin position="180"/>
        <end position="204"/>
    </location>
</feature>
<feature type="transmembrane region" description="Helical" evidence="5">
    <location>
        <begin position="69"/>
        <end position="89"/>
    </location>
</feature>
<feature type="transmembrane region" description="Helical" evidence="5">
    <location>
        <begin position="101"/>
        <end position="123"/>
    </location>
</feature>
<name>A0ABW2HNS7_9ACTN</name>
<feature type="transmembrane region" description="Helical" evidence="5">
    <location>
        <begin position="224"/>
        <end position="246"/>
    </location>
</feature>
<feature type="transmembrane region" description="Helical" evidence="5">
    <location>
        <begin position="154"/>
        <end position="173"/>
    </location>
</feature>
<dbReference type="PIRSF" id="PIRSF006060">
    <property type="entry name" value="AA_transporter"/>
    <property type="match status" value="1"/>
</dbReference>
<keyword evidence="3 5" id="KW-1133">Transmembrane helix</keyword>
<dbReference type="RefSeq" id="WP_378965889.1">
    <property type="nucleotide sequence ID" value="NZ_JBHTBJ010000005.1"/>
</dbReference>
<dbReference type="Gene3D" id="1.20.1740.10">
    <property type="entry name" value="Amino acid/polyamine transporter I"/>
    <property type="match status" value="1"/>
</dbReference>
<evidence type="ECO:0000313" key="8">
    <source>
        <dbReference type="Proteomes" id="UP001596548"/>
    </source>
</evidence>
<sequence>METAAEPPDNTPEGPGFAAPSAGVGAGRSLAPGRVGVAAVTFFAVAATAPLAVLVFVVPAAYARGGGPLIPLTFVAVAIVLLLFAASYAAMVHRAPFAGALYAYVSRGLGRPAGVAAAWLALASYTALQLGLYGVAGVAAAPLVHGWFGFEAQWWMVAGACWLIVALCGTIRIEILSGLLALLVLAEIAVAVGFGTASVIAPAGDRFGPGSILPTGASAIDRPALGLLLAVGVLAFIGFETTGTYAEETMRPRREAGYATYASIVVFGVVAAFASWSVSVGAAPGQVAALARARGPELVFDLAGARLAPWAVTTGRVVLLTALIAAALALHNAIARYLYALAREHLLPAPLGRVARRTSAPRTASLVQSAIAAIALAVSALAGVGSPSALAHRLGVAGGLGVLVLLLATALAALLHLNRVPNGEGAWGRFLAPILSTVALGTLCYLAFWNIPSLLGVPPDATLVWLVPAALSAVAGAGLVHGVALRGARPTVYAGIGQGGTAVVVTPLPQPREPGAHRPERVNR</sequence>
<feature type="transmembrane region" description="Helical" evidence="5">
    <location>
        <begin position="363"/>
        <end position="384"/>
    </location>
</feature>
<dbReference type="Pfam" id="PF00324">
    <property type="entry name" value="AA_permease"/>
    <property type="match status" value="1"/>
</dbReference>
<dbReference type="PANTHER" id="PTHR42770">
    <property type="entry name" value="AMINO ACID TRANSPORTER-RELATED"/>
    <property type="match status" value="1"/>
</dbReference>
<organism evidence="7 8">
    <name type="scientific">Paractinoplanes rhizophilus</name>
    <dbReference type="NCBI Taxonomy" id="1416877"/>
    <lineage>
        <taxon>Bacteria</taxon>
        <taxon>Bacillati</taxon>
        <taxon>Actinomycetota</taxon>
        <taxon>Actinomycetes</taxon>
        <taxon>Micromonosporales</taxon>
        <taxon>Micromonosporaceae</taxon>
        <taxon>Paractinoplanes</taxon>
    </lineage>
</organism>
<feature type="transmembrane region" description="Helical" evidence="5">
    <location>
        <begin position="317"/>
        <end position="342"/>
    </location>
</feature>
<evidence type="ECO:0000313" key="7">
    <source>
        <dbReference type="EMBL" id="MFC7274216.1"/>
    </source>
</evidence>
<feature type="transmembrane region" description="Helical" evidence="5">
    <location>
        <begin position="37"/>
        <end position="62"/>
    </location>
</feature>
<evidence type="ECO:0000256" key="5">
    <source>
        <dbReference type="SAM" id="Phobius"/>
    </source>
</evidence>
<keyword evidence="4 5" id="KW-0472">Membrane</keyword>
<evidence type="ECO:0000256" key="2">
    <source>
        <dbReference type="ARBA" id="ARBA00022692"/>
    </source>
</evidence>
<dbReference type="Proteomes" id="UP001596548">
    <property type="component" value="Unassembled WGS sequence"/>
</dbReference>
<evidence type="ECO:0000256" key="4">
    <source>
        <dbReference type="ARBA" id="ARBA00023136"/>
    </source>
</evidence>
<evidence type="ECO:0000256" key="1">
    <source>
        <dbReference type="ARBA" id="ARBA00004141"/>
    </source>
</evidence>
<comment type="subcellular location">
    <subcellularLocation>
        <location evidence="1">Membrane</location>
        <topology evidence="1">Multi-pass membrane protein</topology>
    </subcellularLocation>
</comment>
<feature type="transmembrane region" description="Helical" evidence="5">
    <location>
        <begin position="130"/>
        <end position="148"/>
    </location>
</feature>
<evidence type="ECO:0000256" key="3">
    <source>
        <dbReference type="ARBA" id="ARBA00022989"/>
    </source>
</evidence>
<feature type="transmembrane region" description="Helical" evidence="5">
    <location>
        <begin position="396"/>
        <end position="418"/>
    </location>
</feature>
<feature type="domain" description="Amino acid permease/ SLC12A" evidence="6">
    <location>
        <begin position="41"/>
        <end position="408"/>
    </location>
</feature>
<feature type="transmembrane region" description="Helical" evidence="5">
    <location>
        <begin position="430"/>
        <end position="451"/>
    </location>
</feature>
<comment type="caution">
    <text evidence="7">The sequence shown here is derived from an EMBL/GenBank/DDBJ whole genome shotgun (WGS) entry which is preliminary data.</text>
</comment>
<dbReference type="InterPro" id="IPR050367">
    <property type="entry name" value="APC_superfamily"/>
</dbReference>
<dbReference type="InterPro" id="IPR004841">
    <property type="entry name" value="AA-permease/SLC12A_dom"/>
</dbReference>
<keyword evidence="2 5" id="KW-0812">Transmembrane</keyword>
<reference evidence="8" key="1">
    <citation type="journal article" date="2019" name="Int. J. Syst. Evol. Microbiol.">
        <title>The Global Catalogue of Microorganisms (GCM) 10K type strain sequencing project: providing services to taxonomists for standard genome sequencing and annotation.</title>
        <authorList>
            <consortium name="The Broad Institute Genomics Platform"/>
            <consortium name="The Broad Institute Genome Sequencing Center for Infectious Disease"/>
            <person name="Wu L."/>
            <person name="Ma J."/>
        </authorList>
    </citation>
    <scope>NUCLEOTIDE SEQUENCE [LARGE SCALE GENOMIC DNA]</scope>
    <source>
        <strain evidence="8">XZYJT-10</strain>
    </source>
</reference>
<dbReference type="EMBL" id="JBHTBJ010000005">
    <property type="protein sequence ID" value="MFC7274216.1"/>
    <property type="molecule type" value="Genomic_DNA"/>
</dbReference>
<accession>A0ABW2HNS7</accession>
<feature type="transmembrane region" description="Helical" evidence="5">
    <location>
        <begin position="463"/>
        <end position="485"/>
    </location>
</feature>